<organism evidence="1 2">
    <name type="scientific">Brucella oryzae</name>
    <dbReference type="NCBI Taxonomy" id="335286"/>
    <lineage>
        <taxon>Bacteria</taxon>
        <taxon>Pseudomonadati</taxon>
        <taxon>Pseudomonadota</taxon>
        <taxon>Alphaproteobacteria</taxon>
        <taxon>Hyphomicrobiales</taxon>
        <taxon>Brucellaceae</taxon>
        <taxon>Brucella/Ochrobactrum group</taxon>
        <taxon>Brucella</taxon>
    </lineage>
</organism>
<gene>
    <name evidence="1" type="ORF">C3731_20420</name>
</gene>
<protein>
    <submittedName>
        <fullName evidence="1">AlpA family transcriptional regulator</fullName>
    </submittedName>
</protein>
<sequence>MPAGYDAPSTEDEKYLSVRAVARRYGVSVATIWRWSKEDQSFPKPCILRQGTTRWRLSQLLAFENRSKEC</sequence>
<keyword evidence="2" id="KW-1185">Reference proteome</keyword>
<evidence type="ECO:0000313" key="1">
    <source>
        <dbReference type="EMBL" id="PQA71758.1"/>
    </source>
</evidence>
<dbReference type="Proteomes" id="UP000238493">
    <property type="component" value="Unassembled WGS sequence"/>
</dbReference>
<evidence type="ECO:0000313" key="2">
    <source>
        <dbReference type="Proteomes" id="UP000238493"/>
    </source>
</evidence>
<accession>A0A2S7IUX8</accession>
<name>A0A2S7IUX8_9HYPH</name>
<reference evidence="1 2" key="1">
    <citation type="submission" date="2018-02" db="EMBL/GenBank/DDBJ databases">
        <title>Draft genome sequence of Ochrobactrum oryzae found in Brazil.</title>
        <authorList>
            <person name="Cerdeira L."/>
            <person name="Andrade F."/>
            <person name="Zacariotto T."/>
            <person name="Barbosa B."/>
            <person name="Santos S."/>
            <person name="Cassetari V."/>
            <person name="Lincopan N."/>
        </authorList>
    </citation>
    <scope>NUCLEOTIDE SEQUENCE [LARGE SCALE GENOMIC DNA]</scope>
    <source>
        <strain evidence="1 2">OA447</strain>
    </source>
</reference>
<dbReference type="OrthoDB" id="8452166at2"/>
<proteinExistence type="predicted"/>
<dbReference type="SUPFAM" id="SSF46955">
    <property type="entry name" value="Putative DNA-binding domain"/>
    <property type="match status" value="1"/>
</dbReference>
<dbReference type="InterPro" id="IPR009061">
    <property type="entry name" value="DNA-bd_dom_put_sf"/>
</dbReference>
<comment type="caution">
    <text evidence="1">The sequence shown here is derived from an EMBL/GenBank/DDBJ whole genome shotgun (WGS) entry which is preliminary data.</text>
</comment>
<dbReference type="EMBL" id="PTRC01000049">
    <property type="protein sequence ID" value="PQA71758.1"/>
    <property type="molecule type" value="Genomic_DNA"/>
</dbReference>
<dbReference type="AlphaFoldDB" id="A0A2S7IUX8"/>